<keyword evidence="1" id="KW-0732">Signal</keyword>
<accession>A0ABR1K3F5</accession>
<name>A0ABR1K3F5_9AGAR</name>
<evidence type="ECO:0000313" key="3">
    <source>
        <dbReference type="Proteomes" id="UP001498398"/>
    </source>
</evidence>
<proteinExistence type="predicted"/>
<keyword evidence="3" id="KW-1185">Reference proteome</keyword>
<evidence type="ECO:0000313" key="2">
    <source>
        <dbReference type="EMBL" id="KAK7472091.1"/>
    </source>
</evidence>
<evidence type="ECO:0000256" key="1">
    <source>
        <dbReference type="SAM" id="SignalP"/>
    </source>
</evidence>
<sequence length="87" mass="8946">MYAAKVLSFMSLLAVFGSTVYAQDSTNSSSIAVETGAPSNNGTEICKSSDDCPGDQICCVNLAPEGSDGCREPLNPKFGIGPVCLHG</sequence>
<dbReference type="EMBL" id="JBANRG010000001">
    <property type="protein sequence ID" value="KAK7472091.1"/>
    <property type="molecule type" value="Genomic_DNA"/>
</dbReference>
<gene>
    <name evidence="2" type="ORF">VKT23_000210</name>
</gene>
<protein>
    <submittedName>
        <fullName evidence="2">Uncharacterized protein</fullName>
    </submittedName>
</protein>
<feature type="signal peptide" evidence="1">
    <location>
        <begin position="1"/>
        <end position="22"/>
    </location>
</feature>
<organism evidence="2 3">
    <name type="scientific">Marasmiellus scandens</name>
    <dbReference type="NCBI Taxonomy" id="2682957"/>
    <lineage>
        <taxon>Eukaryota</taxon>
        <taxon>Fungi</taxon>
        <taxon>Dikarya</taxon>
        <taxon>Basidiomycota</taxon>
        <taxon>Agaricomycotina</taxon>
        <taxon>Agaricomycetes</taxon>
        <taxon>Agaricomycetidae</taxon>
        <taxon>Agaricales</taxon>
        <taxon>Marasmiineae</taxon>
        <taxon>Omphalotaceae</taxon>
        <taxon>Marasmiellus</taxon>
    </lineage>
</organism>
<dbReference type="Proteomes" id="UP001498398">
    <property type="component" value="Unassembled WGS sequence"/>
</dbReference>
<feature type="chain" id="PRO_5046420045" evidence="1">
    <location>
        <begin position="23"/>
        <end position="87"/>
    </location>
</feature>
<comment type="caution">
    <text evidence="2">The sequence shown here is derived from an EMBL/GenBank/DDBJ whole genome shotgun (WGS) entry which is preliminary data.</text>
</comment>
<reference evidence="2 3" key="1">
    <citation type="submission" date="2024-01" db="EMBL/GenBank/DDBJ databases">
        <title>A draft genome for the cacao thread blight pathogen Marasmiellus scandens.</title>
        <authorList>
            <person name="Baruah I.K."/>
            <person name="Leung J."/>
            <person name="Bukari Y."/>
            <person name="Amoako-Attah I."/>
            <person name="Meinhardt L.W."/>
            <person name="Bailey B.A."/>
            <person name="Cohen S.P."/>
        </authorList>
    </citation>
    <scope>NUCLEOTIDE SEQUENCE [LARGE SCALE GENOMIC DNA]</scope>
    <source>
        <strain evidence="2 3">GH-19</strain>
    </source>
</reference>